<dbReference type="InterPro" id="IPR011009">
    <property type="entry name" value="Kinase-like_dom_sf"/>
</dbReference>
<dbReference type="Proteomes" id="UP000231530">
    <property type="component" value="Unassembled WGS sequence"/>
</dbReference>
<dbReference type="Gene3D" id="3.30.200.20">
    <property type="entry name" value="Phosphorylase Kinase, domain 1"/>
    <property type="match status" value="1"/>
</dbReference>
<evidence type="ECO:0000313" key="2">
    <source>
        <dbReference type="EMBL" id="PIR76380.1"/>
    </source>
</evidence>
<organism evidence="2 3">
    <name type="scientific">Candidatus Magasanikbacteria bacterium CG10_big_fil_rev_8_21_14_0_10_42_10</name>
    <dbReference type="NCBI Taxonomy" id="1974649"/>
    <lineage>
        <taxon>Bacteria</taxon>
        <taxon>Candidatus Magasanikiibacteriota</taxon>
    </lineage>
</organism>
<proteinExistence type="predicted"/>
<evidence type="ECO:0000313" key="3">
    <source>
        <dbReference type="Proteomes" id="UP000231530"/>
    </source>
</evidence>
<gene>
    <name evidence="2" type="ORF">COU32_02470</name>
</gene>
<dbReference type="InterPro" id="IPR051678">
    <property type="entry name" value="AGP_Transferase"/>
</dbReference>
<dbReference type="Gene3D" id="3.90.1200.10">
    <property type="match status" value="1"/>
</dbReference>
<dbReference type="SUPFAM" id="SSF56112">
    <property type="entry name" value="Protein kinase-like (PK-like)"/>
    <property type="match status" value="1"/>
</dbReference>
<evidence type="ECO:0000259" key="1">
    <source>
        <dbReference type="Pfam" id="PF01636"/>
    </source>
</evidence>
<dbReference type="EMBL" id="PFBY01000030">
    <property type="protein sequence ID" value="PIR76380.1"/>
    <property type="molecule type" value="Genomic_DNA"/>
</dbReference>
<sequence>MDEKEMVQLVRKKFPTFQWGKYSFYNQGCDHDVIIFDNKTVFRVPKSKEYKEKIADEKRLLDYLGKHVKASVPQFAYVSKKEHLVQYDIVPGKELTVSRYRRMTAQEKKSFARQVAFFLTILHETPFSIAKRCKIAVDVQTKIFEKVQNESAQYIFPYVRKKDAHTMDVYMNDAIDLINTSSFVPVLTHGDMTEDHILWDAQRKKIGIIDFSDYAWTDPALDFTGLWKYGKKFVEQVYDFYKGEKDPLFFARSHVYYKRIPLYLMKDAQKRNNAATASDFQDGYTMYEKRFRIT</sequence>
<dbReference type="InterPro" id="IPR002575">
    <property type="entry name" value="Aminoglycoside_PTrfase"/>
</dbReference>
<dbReference type="AlphaFoldDB" id="A0A2H0TW36"/>
<accession>A0A2H0TW36</accession>
<dbReference type="PANTHER" id="PTHR21310:SF15">
    <property type="entry name" value="AMINOGLYCOSIDE PHOSPHOTRANSFERASE DOMAIN-CONTAINING PROTEIN"/>
    <property type="match status" value="1"/>
</dbReference>
<comment type="caution">
    <text evidence="2">The sequence shown here is derived from an EMBL/GenBank/DDBJ whole genome shotgun (WGS) entry which is preliminary data.</text>
</comment>
<dbReference type="Pfam" id="PF01636">
    <property type="entry name" value="APH"/>
    <property type="match status" value="1"/>
</dbReference>
<feature type="domain" description="Aminoglycoside phosphotransferase" evidence="1">
    <location>
        <begin position="26"/>
        <end position="238"/>
    </location>
</feature>
<protein>
    <recommendedName>
        <fullName evidence="1">Aminoglycoside phosphotransferase domain-containing protein</fullName>
    </recommendedName>
</protein>
<name>A0A2H0TW36_9BACT</name>
<reference evidence="3" key="1">
    <citation type="submission" date="2017-09" db="EMBL/GenBank/DDBJ databases">
        <title>Depth-based differentiation of microbial function through sediment-hosted aquifers and enrichment of novel symbionts in the deep terrestrial subsurface.</title>
        <authorList>
            <person name="Probst A.J."/>
            <person name="Ladd B."/>
            <person name="Jarett J.K."/>
            <person name="Geller-Mcgrath D.E."/>
            <person name="Sieber C.M.K."/>
            <person name="Emerson J.B."/>
            <person name="Anantharaman K."/>
            <person name="Thomas B.C."/>
            <person name="Malmstrom R."/>
            <person name="Stieglmeier M."/>
            <person name="Klingl A."/>
            <person name="Woyke T."/>
            <person name="Ryan C.M."/>
            <person name="Banfield J.F."/>
        </authorList>
    </citation>
    <scope>NUCLEOTIDE SEQUENCE [LARGE SCALE GENOMIC DNA]</scope>
</reference>
<dbReference type="PANTHER" id="PTHR21310">
    <property type="entry name" value="AMINOGLYCOSIDE PHOSPHOTRANSFERASE-RELATED-RELATED"/>
    <property type="match status" value="1"/>
</dbReference>